<keyword evidence="3" id="KW-0547">Nucleotide-binding</keyword>
<accession>A0A9D1TRM0</accession>
<reference evidence="3" key="1">
    <citation type="journal article" date="2021" name="PeerJ">
        <title>Extensive microbial diversity within the chicken gut microbiome revealed by metagenomics and culture.</title>
        <authorList>
            <person name="Gilroy R."/>
            <person name="Ravi A."/>
            <person name="Getino M."/>
            <person name="Pursley I."/>
            <person name="Horton D.L."/>
            <person name="Alikhan N.F."/>
            <person name="Baker D."/>
            <person name="Gharbi K."/>
            <person name="Hall N."/>
            <person name="Watson M."/>
            <person name="Adriaenssens E.M."/>
            <person name="Foster-Nyarko E."/>
            <person name="Jarju S."/>
            <person name="Secka A."/>
            <person name="Antonio M."/>
            <person name="Oren A."/>
            <person name="Chaudhuri R.R."/>
            <person name="La Ragione R."/>
            <person name="Hildebrand F."/>
            <person name="Pallen M.J."/>
        </authorList>
    </citation>
    <scope>NUCLEOTIDE SEQUENCE</scope>
    <source>
        <strain evidence="3">12435</strain>
    </source>
</reference>
<proteinExistence type="predicted"/>
<feature type="transmembrane region" description="Helical" evidence="1">
    <location>
        <begin position="39"/>
        <end position="57"/>
    </location>
</feature>
<gene>
    <name evidence="3" type="ORF">H9892_06195</name>
</gene>
<dbReference type="Gene3D" id="3.30.565.10">
    <property type="entry name" value="Histidine kinase-like ATPase, C-terminal domain"/>
    <property type="match status" value="1"/>
</dbReference>
<dbReference type="Pfam" id="PF14501">
    <property type="entry name" value="HATPase_c_5"/>
    <property type="match status" value="1"/>
</dbReference>
<dbReference type="GO" id="GO:0005524">
    <property type="term" value="F:ATP binding"/>
    <property type="evidence" value="ECO:0007669"/>
    <property type="project" value="UniProtKB-KW"/>
</dbReference>
<feature type="domain" description="Sensor histidine kinase NatK-like C-terminal" evidence="2">
    <location>
        <begin position="334"/>
        <end position="433"/>
    </location>
</feature>
<sequence length="440" mass="49484">MFEITPLFIYKFVFVTEIAVAETLFALRLRRRARFPLRLALSLAGVYVVALLFPAVIPNAAYVSLMFVVLFASTVGALCVCFKESVWAILFCAVASYTIQHLACLLYDLFIALFLSDVSLGAYGMEMDAEFTLWNLLLYVIAYFPVYYVAYFLFARTLGRNENFAIGNVPLLLITGVVLLVDVVFGLVVKYEYPADGGTLFLCMFYLCNALCCAVVLVLQFGLLDRKNLRFERDVLNSLLAKERDRFEQSKRNYEFLGVKCHDLRHWIKAAEQGDFDKKALSEMESAVAKYDALLRTGNAALDIILSEKCEKCDEAHVAFTCIADGKSLDFMSEADIYSLVGNMTENAIEYVSAFGEEDKRFVRLMLRRSGAFVSLRTENYFEGELKLKNGLPQTTKNGGLHGYGTKSMRMITEKYGGTLDFSAEDGIFAVTALFLQKGR</sequence>
<name>A0A9D1TRM0_9FIRM</name>
<evidence type="ECO:0000313" key="3">
    <source>
        <dbReference type="EMBL" id="HIW02913.1"/>
    </source>
</evidence>
<keyword evidence="3" id="KW-0067">ATP-binding</keyword>
<feature type="transmembrane region" description="Helical" evidence="1">
    <location>
        <begin position="199"/>
        <end position="224"/>
    </location>
</feature>
<keyword evidence="1" id="KW-0812">Transmembrane</keyword>
<comment type="caution">
    <text evidence="3">The sequence shown here is derived from an EMBL/GenBank/DDBJ whole genome shotgun (WGS) entry which is preliminary data.</text>
</comment>
<feature type="transmembrane region" description="Helical" evidence="1">
    <location>
        <begin position="63"/>
        <end position="82"/>
    </location>
</feature>
<feature type="transmembrane region" description="Helical" evidence="1">
    <location>
        <begin position="136"/>
        <end position="154"/>
    </location>
</feature>
<keyword evidence="1" id="KW-1133">Transmembrane helix</keyword>
<dbReference type="InterPro" id="IPR036890">
    <property type="entry name" value="HATPase_C_sf"/>
</dbReference>
<protein>
    <submittedName>
        <fullName evidence="3">ATP-binding protein</fullName>
    </submittedName>
</protein>
<dbReference type="EMBL" id="DXHS01000099">
    <property type="protein sequence ID" value="HIW02913.1"/>
    <property type="molecule type" value="Genomic_DNA"/>
</dbReference>
<feature type="transmembrane region" description="Helical" evidence="1">
    <location>
        <begin position="166"/>
        <end position="187"/>
    </location>
</feature>
<feature type="transmembrane region" description="Helical" evidence="1">
    <location>
        <begin position="89"/>
        <end position="116"/>
    </location>
</feature>
<keyword evidence="1" id="KW-0472">Membrane</keyword>
<feature type="transmembrane region" description="Helical" evidence="1">
    <location>
        <begin position="6"/>
        <end position="27"/>
    </location>
</feature>
<evidence type="ECO:0000256" key="1">
    <source>
        <dbReference type="SAM" id="Phobius"/>
    </source>
</evidence>
<dbReference type="InterPro" id="IPR032834">
    <property type="entry name" value="NatK-like_C"/>
</dbReference>
<evidence type="ECO:0000313" key="4">
    <source>
        <dbReference type="Proteomes" id="UP000823990"/>
    </source>
</evidence>
<dbReference type="AlphaFoldDB" id="A0A9D1TRM0"/>
<reference evidence="3" key="2">
    <citation type="submission" date="2021-04" db="EMBL/GenBank/DDBJ databases">
        <authorList>
            <person name="Gilroy R."/>
        </authorList>
    </citation>
    <scope>NUCLEOTIDE SEQUENCE</scope>
    <source>
        <strain evidence="3">12435</strain>
    </source>
</reference>
<dbReference type="CDD" id="cd16935">
    <property type="entry name" value="HATPase_AgrC-ComD-like"/>
    <property type="match status" value="1"/>
</dbReference>
<evidence type="ECO:0000259" key="2">
    <source>
        <dbReference type="Pfam" id="PF14501"/>
    </source>
</evidence>
<dbReference type="Proteomes" id="UP000823990">
    <property type="component" value="Unassembled WGS sequence"/>
</dbReference>
<organism evidence="3 4">
    <name type="scientific">Candidatus Protoclostridium stercorigallinarum</name>
    <dbReference type="NCBI Taxonomy" id="2838741"/>
    <lineage>
        <taxon>Bacteria</taxon>
        <taxon>Bacillati</taxon>
        <taxon>Bacillota</taxon>
        <taxon>Clostridia</taxon>
        <taxon>Candidatus Protoclostridium</taxon>
    </lineage>
</organism>